<reference evidence="2 3" key="1">
    <citation type="submission" date="2016-07" db="EMBL/GenBank/DDBJ databases">
        <title>Draft genome sequence of Methyloligella halotolerans C2T (VKM B-2706T=CCUG 61687T=DSM 25045T), a halotolerant polyhydroxybutyrate accumulating methylotroph.</title>
        <authorList>
            <person name="Vasilenko O.V."/>
            <person name="Doronina N.V."/>
            <person name="Poroshina M.N."/>
            <person name="Tarlachkov S.V."/>
            <person name="Trotsenko Y.A."/>
        </authorList>
    </citation>
    <scope>NUCLEOTIDE SEQUENCE [LARGE SCALE GENOMIC DNA]</scope>
    <source>
        <strain evidence="2 3">VKM B-2706</strain>
    </source>
</reference>
<feature type="compositionally biased region" description="Basic and acidic residues" evidence="1">
    <location>
        <begin position="80"/>
        <end position="97"/>
    </location>
</feature>
<dbReference type="Proteomes" id="UP000095087">
    <property type="component" value="Unassembled WGS sequence"/>
</dbReference>
<dbReference type="Pfam" id="PF05258">
    <property type="entry name" value="DciA"/>
    <property type="match status" value="1"/>
</dbReference>
<sequence length="192" mass="21210">MAGETAERSSAASSGGRYAADPKRRAQGLKPLGGLAARALEPAARARGFTTMALLEQWASIVGAGTAKYTAPDRLIWPRQPRETAEDEEQPARKRPEGATLVLRVDGPRSIEVQYKARQIMERVNSFFGYRAVVEMRIKQAPVGKLTRPQRHDPLPPDPTVLPEDAEIEYELLRDALVRLGTAAKRSQNRKV</sequence>
<evidence type="ECO:0000313" key="2">
    <source>
        <dbReference type="EMBL" id="ODA67255.1"/>
    </source>
</evidence>
<feature type="compositionally biased region" description="Low complexity" evidence="1">
    <location>
        <begin position="1"/>
        <end position="19"/>
    </location>
</feature>
<feature type="region of interest" description="Disordered" evidence="1">
    <location>
        <begin position="1"/>
        <end position="31"/>
    </location>
</feature>
<dbReference type="InterPro" id="IPR010593">
    <property type="entry name" value="DUF1159"/>
</dbReference>
<gene>
    <name evidence="2" type="ORF">A7A08_02002</name>
</gene>
<evidence type="ECO:0008006" key="4">
    <source>
        <dbReference type="Google" id="ProtNLM"/>
    </source>
</evidence>
<dbReference type="PIRSF" id="PIRSF032064">
    <property type="entry name" value="UCP032064"/>
    <property type="match status" value="1"/>
</dbReference>
<accession>A0A1E2RYR8</accession>
<dbReference type="AlphaFoldDB" id="A0A1E2RYR8"/>
<keyword evidence="3" id="KW-1185">Reference proteome</keyword>
<evidence type="ECO:0000313" key="3">
    <source>
        <dbReference type="Proteomes" id="UP000095087"/>
    </source>
</evidence>
<evidence type="ECO:0000256" key="1">
    <source>
        <dbReference type="SAM" id="MobiDB-lite"/>
    </source>
</evidence>
<protein>
    <recommendedName>
        <fullName evidence="4">DUF721 domain-containing protein</fullName>
    </recommendedName>
</protein>
<feature type="region of interest" description="Disordered" evidence="1">
    <location>
        <begin position="74"/>
        <end position="97"/>
    </location>
</feature>
<dbReference type="EMBL" id="MASI01000004">
    <property type="protein sequence ID" value="ODA67255.1"/>
    <property type="molecule type" value="Genomic_DNA"/>
</dbReference>
<comment type="caution">
    <text evidence="2">The sequence shown here is derived from an EMBL/GenBank/DDBJ whole genome shotgun (WGS) entry which is preliminary data.</text>
</comment>
<name>A0A1E2RYR8_9HYPH</name>
<dbReference type="InterPro" id="IPR007922">
    <property type="entry name" value="DciA-like"/>
</dbReference>
<organism evidence="2 3">
    <name type="scientific">Methyloligella halotolerans</name>
    <dbReference type="NCBI Taxonomy" id="1177755"/>
    <lineage>
        <taxon>Bacteria</taxon>
        <taxon>Pseudomonadati</taxon>
        <taxon>Pseudomonadota</taxon>
        <taxon>Alphaproteobacteria</taxon>
        <taxon>Hyphomicrobiales</taxon>
        <taxon>Hyphomicrobiaceae</taxon>
        <taxon>Methyloligella</taxon>
    </lineage>
</organism>
<dbReference type="STRING" id="1177755.A7A08_02002"/>
<proteinExistence type="predicted"/>